<feature type="domain" description="J" evidence="8">
    <location>
        <begin position="27"/>
        <end position="92"/>
    </location>
</feature>
<dbReference type="SUPFAM" id="SSF57938">
    <property type="entry name" value="DnaJ/Hsp40 cysteine-rich domain"/>
    <property type="match status" value="1"/>
</dbReference>
<dbReference type="Gene3D" id="1.10.287.110">
    <property type="entry name" value="DnaJ domain"/>
    <property type="match status" value="1"/>
</dbReference>
<dbReference type="EMBL" id="AP006502">
    <property type="protein sequence ID" value="BAM83513.1"/>
    <property type="molecule type" value="Genomic_DNA"/>
</dbReference>
<dbReference type="GO" id="GO:0005524">
    <property type="term" value="F:ATP binding"/>
    <property type="evidence" value="ECO:0007669"/>
    <property type="project" value="InterPro"/>
</dbReference>
<evidence type="ECO:0000256" key="4">
    <source>
        <dbReference type="ARBA" id="ARBA00022833"/>
    </source>
</evidence>
<evidence type="ECO:0000313" key="11">
    <source>
        <dbReference type="Proteomes" id="UP000007014"/>
    </source>
</evidence>
<evidence type="ECO:0000259" key="8">
    <source>
        <dbReference type="PROSITE" id="PS50076"/>
    </source>
</evidence>
<dbReference type="PANTHER" id="PTHR43888">
    <property type="entry name" value="DNAJ-LIKE-2, ISOFORM A-RELATED"/>
    <property type="match status" value="1"/>
</dbReference>
<keyword evidence="11" id="KW-1185">Reference proteome</keyword>
<dbReference type="Gene3D" id="2.10.230.10">
    <property type="entry name" value="Heat shock protein DnaJ, cysteine-rich domain"/>
    <property type="match status" value="1"/>
</dbReference>
<dbReference type="RefSeq" id="XP_005539549.1">
    <property type="nucleotide sequence ID" value="XM_005539492.1"/>
</dbReference>
<dbReference type="OrthoDB" id="550424at2759"/>
<dbReference type="InterPro" id="IPR044713">
    <property type="entry name" value="DNJA1/2-like"/>
</dbReference>
<dbReference type="SMART" id="SM00271">
    <property type="entry name" value="DnaJ"/>
    <property type="match status" value="1"/>
</dbReference>
<evidence type="ECO:0000256" key="7">
    <source>
        <dbReference type="SAM" id="SignalP"/>
    </source>
</evidence>
<dbReference type="GeneID" id="16997887"/>
<dbReference type="HOGENOM" id="CLU_017633_10_4_1"/>
<gene>
    <name evidence="10" type="ORF">CYME_CMT613C</name>
</gene>
<keyword evidence="7" id="KW-0732">Signal</keyword>
<feature type="region of interest" description="Disordered" evidence="6">
    <location>
        <begin position="413"/>
        <end position="433"/>
    </location>
</feature>
<dbReference type="HAMAP" id="MF_01152">
    <property type="entry name" value="DnaJ"/>
    <property type="match status" value="1"/>
</dbReference>
<dbReference type="Pfam" id="PF00226">
    <property type="entry name" value="DnaJ"/>
    <property type="match status" value="1"/>
</dbReference>
<dbReference type="CDD" id="cd06257">
    <property type="entry name" value="DnaJ"/>
    <property type="match status" value="1"/>
</dbReference>
<evidence type="ECO:0000256" key="6">
    <source>
        <dbReference type="SAM" id="MobiDB-lite"/>
    </source>
</evidence>
<dbReference type="AlphaFoldDB" id="M1VMT3"/>
<keyword evidence="3 5" id="KW-0863">Zinc-finger</keyword>
<dbReference type="InterPro" id="IPR018253">
    <property type="entry name" value="DnaJ_domain_CS"/>
</dbReference>
<dbReference type="InterPro" id="IPR036869">
    <property type="entry name" value="J_dom_sf"/>
</dbReference>
<dbReference type="GO" id="GO:0051082">
    <property type="term" value="F:unfolded protein binding"/>
    <property type="evidence" value="ECO:0007669"/>
    <property type="project" value="InterPro"/>
</dbReference>
<dbReference type="InterPro" id="IPR012724">
    <property type="entry name" value="DnaJ"/>
</dbReference>
<dbReference type="STRING" id="280699.M1VMT3"/>
<dbReference type="FunFam" id="2.10.230.10:FF:000001">
    <property type="entry name" value="DnaJ subfamily A member 2"/>
    <property type="match status" value="1"/>
</dbReference>
<dbReference type="GO" id="GO:0009408">
    <property type="term" value="P:response to heat"/>
    <property type="evidence" value="ECO:0007669"/>
    <property type="project" value="InterPro"/>
</dbReference>
<evidence type="ECO:0000259" key="9">
    <source>
        <dbReference type="PROSITE" id="PS51188"/>
    </source>
</evidence>
<dbReference type="SUPFAM" id="SSF49493">
    <property type="entry name" value="HSP40/DnaJ peptide-binding domain"/>
    <property type="match status" value="2"/>
</dbReference>
<keyword evidence="2" id="KW-0677">Repeat</keyword>
<dbReference type="PROSITE" id="PS50076">
    <property type="entry name" value="DNAJ_2"/>
    <property type="match status" value="1"/>
</dbReference>
<accession>M1VMT3</accession>
<name>M1VMT3_CYAM1</name>
<feature type="zinc finger region" description="CR-type" evidence="5">
    <location>
        <begin position="167"/>
        <end position="244"/>
    </location>
</feature>
<proteinExistence type="inferred from homology"/>
<evidence type="ECO:0000256" key="2">
    <source>
        <dbReference type="ARBA" id="ARBA00022737"/>
    </source>
</evidence>
<dbReference type="Gene3D" id="2.60.260.20">
    <property type="entry name" value="Urease metallochaperone UreE, N-terminal domain"/>
    <property type="match status" value="2"/>
</dbReference>
<evidence type="ECO:0000256" key="5">
    <source>
        <dbReference type="PROSITE-ProRule" id="PRU00546"/>
    </source>
</evidence>
<dbReference type="GO" id="GO:0006457">
    <property type="term" value="P:protein folding"/>
    <property type="evidence" value="ECO:0007669"/>
    <property type="project" value="InterPro"/>
</dbReference>
<keyword evidence="1 5" id="KW-0479">Metal-binding</keyword>
<dbReference type="Pfam" id="PF01556">
    <property type="entry name" value="DnaJ_C"/>
    <property type="match status" value="1"/>
</dbReference>
<feature type="signal peptide" evidence="7">
    <location>
        <begin position="1"/>
        <end position="25"/>
    </location>
</feature>
<dbReference type="CDD" id="cd10719">
    <property type="entry name" value="DnaJ_zf"/>
    <property type="match status" value="1"/>
</dbReference>
<evidence type="ECO:0000256" key="1">
    <source>
        <dbReference type="ARBA" id="ARBA00022723"/>
    </source>
</evidence>
<feature type="compositionally biased region" description="Polar residues" evidence="6">
    <location>
        <begin position="416"/>
        <end position="426"/>
    </location>
</feature>
<dbReference type="CDD" id="cd10747">
    <property type="entry name" value="DnaJ_C"/>
    <property type="match status" value="1"/>
</dbReference>
<dbReference type="GO" id="GO:0030544">
    <property type="term" value="F:Hsp70 protein binding"/>
    <property type="evidence" value="ECO:0007669"/>
    <property type="project" value="InterPro"/>
</dbReference>
<dbReference type="PROSITE" id="PS00636">
    <property type="entry name" value="DNAJ_1"/>
    <property type="match status" value="1"/>
</dbReference>
<dbReference type="OMA" id="WMDMDIS"/>
<dbReference type="InterPro" id="IPR001305">
    <property type="entry name" value="HSP_DnaJ_Cys-rich_dom"/>
</dbReference>
<protein>
    <submittedName>
        <fullName evidence="10">DnaJ homolog, subfamily A</fullName>
    </submittedName>
</protein>
<dbReference type="Proteomes" id="UP000007014">
    <property type="component" value="Chromosome 20"/>
</dbReference>
<dbReference type="InterPro" id="IPR008971">
    <property type="entry name" value="HSP40/DnaJ_pept-bd"/>
</dbReference>
<sequence>MRRDLVLLVLILLVLVPFYSKGVTGRDLYEVLGVSRSADEAEIKRAFRKLALQLHPDKNPDDRGAEQRFKEISTAYEILSDREKRHIYDNYGEAGLKAHEGASSAGGAEGHGFFEPFDLFEQFGSVFGGGFRGKPRGAHRESAASDLPPGPDLLLVLPVTLTDLYNGAVREVVHRRRVRCPKWFQSCLTTCSACHGRGVQIITRQLGPGYVQQIQTICTVCGGKGRTVRTPCDACPHGEFEQQEKLLTIDIERGAEDGSRIPFEGEGDEGPGTSAGNVYFILQSEPHPYFWREASAGRSLDLHMNLSITLREAMMGFERVVKHLDGHDVRISNGSADILATGDTLRIPGEGMPSRVAPNEASGRVPYGELLVHVRVLMPSRSALGSELLQRIASLLPTEQAKYNSDVDRVWETRGRQSPASSNRTASRPHDEL</sequence>
<dbReference type="PROSITE" id="PS51188">
    <property type="entry name" value="ZF_CR"/>
    <property type="match status" value="1"/>
</dbReference>
<dbReference type="Pfam" id="PF00684">
    <property type="entry name" value="DnaJ_CXXCXGXG"/>
    <property type="match status" value="1"/>
</dbReference>
<reference evidence="10 11" key="2">
    <citation type="journal article" date="2007" name="BMC Biol.">
        <title>A 100%-complete sequence reveals unusually simple genomic features in the hot-spring red alga Cyanidioschyzon merolae.</title>
        <authorList>
            <person name="Nozaki H."/>
            <person name="Takano H."/>
            <person name="Misumi O."/>
            <person name="Terasawa K."/>
            <person name="Matsuzaki M."/>
            <person name="Maruyama S."/>
            <person name="Nishida K."/>
            <person name="Yagisawa F."/>
            <person name="Yoshida Y."/>
            <person name="Fujiwara T."/>
            <person name="Takio S."/>
            <person name="Tamura K."/>
            <person name="Chung S.J."/>
            <person name="Nakamura S."/>
            <person name="Kuroiwa H."/>
            <person name="Tanaka K."/>
            <person name="Sato N."/>
            <person name="Kuroiwa T."/>
        </authorList>
    </citation>
    <scope>NUCLEOTIDE SEQUENCE [LARGE SCALE GENOMIC DNA]</scope>
    <source>
        <strain evidence="10 11">10D</strain>
    </source>
</reference>
<dbReference type="InterPro" id="IPR036410">
    <property type="entry name" value="HSP_DnaJ_Cys-rich_dom_sf"/>
</dbReference>
<dbReference type="KEGG" id="cme:CYME_CMT613C"/>
<dbReference type="InterPro" id="IPR001623">
    <property type="entry name" value="DnaJ_domain"/>
</dbReference>
<dbReference type="eggNOG" id="KOG0712">
    <property type="taxonomic scope" value="Eukaryota"/>
</dbReference>
<dbReference type="SUPFAM" id="SSF46565">
    <property type="entry name" value="Chaperone J-domain"/>
    <property type="match status" value="1"/>
</dbReference>
<evidence type="ECO:0000256" key="3">
    <source>
        <dbReference type="ARBA" id="ARBA00022771"/>
    </source>
</evidence>
<dbReference type="PRINTS" id="PR00625">
    <property type="entry name" value="JDOMAIN"/>
</dbReference>
<feature type="domain" description="CR-type" evidence="9">
    <location>
        <begin position="167"/>
        <end position="244"/>
    </location>
</feature>
<dbReference type="InterPro" id="IPR002939">
    <property type="entry name" value="DnaJ_C"/>
</dbReference>
<dbReference type="Gramene" id="CMT613CT">
    <property type="protein sequence ID" value="CMT613CT"/>
    <property type="gene ID" value="CMT613C"/>
</dbReference>
<evidence type="ECO:0000313" key="10">
    <source>
        <dbReference type="EMBL" id="BAM83513.1"/>
    </source>
</evidence>
<feature type="chain" id="PRO_5004018590" evidence="7">
    <location>
        <begin position="26"/>
        <end position="433"/>
    </location>
</feature>
<reference evidence="10 11" key="1">
    <citation type="journal article" date="2004" name="Nature">
        <title>Genome sequence of the ultrasmall unicellular red alga Cyanidioschyzon merolae 10D.</title>
        <authorList>
            <person name="Matsuzaki M."/>
            <person name="Misumi O."/>
            <person name="Shin-i T."/>
            <person name="Maruyama S."/>
            <person name="Takahara M."/>
            <person name="Miyagishima S."/>
            <person name="Mori T."/>
            <person name="Nishida K."/>
            <person name="Yagisawa F."/>
            <person name="Nishida K."/>
            <person name="Yoshida Y."/>
            <person name="Nishimura Y."/>
            <person name="Nakao S."/>
            <person name="Kobayashi T."/>
            <person name="Momoyama Y."/>
            <person name="Higashiyama T."/>
            <person name="Minoda A."/>
            <person name="Sano M."/>
            <person name="Nomoto H."/>
            <person name="Oishi K."/>
            <person name="Hayashi H."/>
            <person name="Ohta F."/>
            <person name="Nishizaka S."/>
            <person name="Haga S."/>
            <person name="Miura S."/>
            <person name="Morishita T."/>
            <person name="Kabeya Y."/>
            <person name="Terasawa K."/>
            <person name="Suzuki Y."/>
            <person name="Ishii Y."/>
            <person name="Asakawa S."/>
            <person name="Takano H."/>
            <person name="Ohta N."/>
            <person name="Kuroiwa H."/>
            <person name="Tanaka K."/>
            <person name="Shimizu N."/>
            <person name="Sugano S."/>
            <person name="Sato N."/>
            <person name="Nozaki H."/>
            <person name="Ogasawara N."/>
            <person name="Kohara Y."/>
            <person name="Kuroiwa T."/>
        </authorList>
    </citation>
    <scope>NUCLEOTIDE SEQUENCE [LARGE SCALE GENOMIC DNA]</scope>
    <source>
        <strain evidence="10 11">10D</strain>
    </source>
</reference>
<keyword evidence="4 5" id="KW-0862">Zinc</keyword>
<dbReference type="GO" id="GO:0008270">
    <property type="term" value="F:zinc ion binding"/>
    <property type="evidence" value="ECO:0007669"/>
    <property type="project" value="UniProtKB-KW"/>
</dbReference>
<organism evidence="10 11">
    <name type="scientific">Cyanidioschyzon merolae (strain NIES-3377 / 10D)</name>
    <name type="common">Unicellular red alga</name>
    <dbReference type="NCBI Taxonomy" id="280699"/>
    <lineage>
        <taxon>Eukaryota</taxon>
        <taxon>Rhodophyta</taxon>
        <taxon>Bangiophyceae</taxon>
        <taxon>Cyanidiales</taxon>
        <taxon>Cyanidiaceae</taxon>
        <taxon>Cyanidioschyzon</taxon>
    </lineage>
</organism>